<dbReference type="Proteomes" id="UP001385951">
    <property type="component" value="Unassembled WGS sequence"/>
</dbReference>
<dbReference type="EMBL" id="JASBNA010000001">
    <property type="protein sequence ID" value="KAK7695909.1"/>
    <property type="molecule type" value="Genomic_DNA"/>
</dbReference>
<comment type="caution">
    <text evidence="1">The sequence shown here is derived from an EMBL/GenBank/DDBJ whole genome shotgun (WGS) entry which is preliminary data.</text>
</comment>
<sequence length="596" mass="66151">MPSYSAFSAVTLVLKTLFIISPDSSAWNTFLIWLLRLITISFLFRTFLGPTILRLITKRLRVRSVSLRSIRGIYFHAGKAIIRIDRVGLSYHQRSTQTASRFSIKVEGLKVEMLRKQICKPVSPPTSMDPNKRSLSSKFRPSPIVQGLLSFLQSIYWAIYTFLDPYVRPLVRSYIVSALRVAIRALPAVTQILDLELVDATVVADNIDGAQLALRGASLNTSVELSQIHAPPEPQESKEAIKPGHKRFNSVVQWNARLKSSMRRSWDRAWGALEAHTSVTLKVEEISGTASQSLLERLKINSSGGNKLDFLKVPQFTFSLSACLDPRHGIQQHSLEVGLNLESIAIDLFVISRMVELLKTPPPVNPMVAASLAALGRKSTTPGSTPRVGWASSMSVLTASMRFRRGLKKPPVRKLDTRAIASKLSILKGVQVNVTRITLRHRVELGPNDNLATLNTTLRRVNIYAALSNPDSNPLHREWLGRNSNRGSDPLSAHVYECGFTIRETALDRIGSGAVSDHLRLLELGPLTAEAVSSQWPAPWLRGPSFFAGDPNAQVLLVQISLDKVQITERLEVLQALISHRKPKKPTPHSTEPSLR</sequence>
<dbReference type="AlphaFoldDB" id="A0AAW0GV32"/>
<protein>
    <submittedName>
        <fullName evidence="1">Uncharacterized protein</fullName>
    </submittedName>
</protein>
<proteinExistence type="predicted"/>
<organism evidence="1 2">
    <name type="scientific">Cerrena zonata</name>
    <dbReference type="NCBI Taxonomy" id="2478898"/>
    <lineage>
        <taxon>Eukaryota</taxon>
        <taxon>Fungi</taxon>
        <taxon>Dikarya</taxon>
        <taxon>Basidiomycota</taxon>
        <taxon>Agaricomycotina</taxon>
        <taxon>Agaricomycetes</taxon>
        <taxon>Polyporales</taxon>
        <taxon>Cerrenaceae</taxon>
        <taxon>Cerrena</taxon>
    </lineage>
</organism>
<reference evidence="1 2" key="1">
    <citation type="submission" date="2022-09" db="EMBL/GenBank/DDBJ databases">
        <authorList>
            <person name="Palmer J.M."/>
        </authorList>
    </citation>
    <scope>NUCLEOTIDE SEQUENCE [LARGE SCALE GENOMIC DNA]</scope>
    <source>
        <strain evidence="1 2">DSM 7382</strain>
    </source>
</reference>
<evidence type="ECO:0000313" key="2">
    <source>
        <dbReference type="Proteomes" id="UP001385951"/>
    </source>
</evidence>
<keyword evidence="2" id="KW-1185">Reference proteome</keyword>
<name>A0AAW0GV32_9APHY</name>
<gene>
    <name evidence="1" type="ORF">QCA50_000548</name>
</gene>
<accession>A0AAW0GV32</accession>
<evidence type="ECO:0000313" key="1">
    <source>
        <dbReference type="EMBL" id="KAK7695909.1"/>
    </source>
</evidence>